<dbReference type="PANTHER" id="PTHR24221:SF654">
    <property type="entry name" value="ATP-BINDING CASSETTE SUB-FAMILY B MEMBER 6"/>
    <property type="match status" value="1"/>
</dbReference>
<evidence type="ECO:0000256" key="11">
    <source>
        <dbReference type="SAM" id="Phobius"/>
    </source>
</evidence>
<dbReference type="AlphaFoldDB" id="A0A2T0TYH7"/>
<keyword evidence="2" id="KW-0813">Transport</keyword>
<keyword evidence="15" id="KW-1185">Reference proteome</keyword>
<dbReference type="GO" id="GO:0005524">
    <property type="term" value="F:ATP binding"/>
    <property type="evidence" value="ECO:0007669"/>
    <property type="project" value="UniProtKB-KW"/>
</dbReference>
<evidence type="ECO:0000256" key="7">
    <source>
        <dbReference type="ARBA" id="ARBA00022840"/>
    </source>
</evidence>
<evidence type="ECO:0000256" key="4">
    <source>
        <dbReference type="ARBA" id="ARBA00022519"/>
    </source>
</evidence>
<protein>
    <submittedName>
        <fullName evidence="14">ABC-type multidrug transport system fused ATPase/permease subunit</fullName>
    </submittedName>
</protein>
<feature type="domain" description="ABC transmembrane type-1" evidence="13">
    <location>
        <begin position="29"/>
        <end position="315"/>
    </location>
</feature>
<dbReference type="GO" id="GO:0034040">
    <property type="term" value="F:ATPase-coupled lipid transmembrane transporter activity"/>
    <property type="evidence" value="ECO:0007669"/>
    <property type="project" value="TreeGrafter"/>
</dbReference>
<dbReference type="SMART" id="SM00382">
    <property type="entry name" value="AAA"/>
    <property type="match status" value="1"/>
</dbReference>
<dbReference type="SUPFAM" id="SSF52540">
    <property type="entry name" value="P-loop containing nucleoside triphosphate hydrolases"/>
    <property type="match status" value="1"/>
</dbReference>
<evidence type="ECO:0000256" key="8">
    <source>
        <dbReference type="ARBA" id="ARBA00022989"/>
    </source>
</evidence>
<keyword evidence="7" id="KW-0067">ATP-binding</keyword>
<evidence type="ECO:0000256" key="2">
    <source>
        <dbReference type="ARBA" id="ARBA00022448"/>
    </source>
</evidence>
<keyword evidence="3" id="KW-1003">Cell membrane</keyword>
<evidence type="ECO:0000256" key="3">
    <source>
        <dbReference type="ARBA" id="ARBA00022475"/>
    </source>
</evidence>
<evidence type="ECO:0000313" key="14">
    <source>
        <dbReference type="EMBL" id="PRY50588.1"/>
    </source>
</evidence>
<name>A0A2T0TYH7_9ACTN</name>
<feature type="domain" description="ABC transporter" evidence="12">
    <location>
        <begin position="351"/>
        <end position="583"/>
    </location>
</feature>
<dbReference type="PANTHER" id="PTHR24221">
    <property type="entry name" value="ATP-BINDING CASSETTE SUB-FAMILY B"/>
    <property type="match status" value="1"/>
</dbReference>
<evidence type="ECO:0000313" key="15">
    <source>
        <dbReference type="Proteomes" id="UP000239210"/>
    </source>
</evidence>
<dbReference type="PROSITE" id="PS00211">
    <property type="entry name" value="ABC_TRANSPORTER_1"/>
    <property type="match status" value="1"/>
</dbReference>
<comment type="caution">
    <text evidence="14">The sequence shown here is derived from an EMBL/GenBank/DDBJ whole genome shotgun (WGS) entry which is preliminary data.</text>
</comment>
<evidence type="ECO:0000256" key="5">
    <source>
        <dbReference type="ARBA" id="ARBA00022692"/>
    </source>
</evidence>
<dbReference type="InterPro" id="IPR017871">
    <property type="entry name" value="ABC_transporter-like_CS"/>
</dbReference>
<feature type="transmembrane region" description="Helical" evidence="11">
    <location>
        <begin position="292"/>
        <end position="311"/>
    </location>
</feature>
<dbReference type="GO" id="GO:0140359">
    <property type="term" value="F:ABC-type transporter activity"/>
    <property type="evidence" value="ECO:0007669"/>
    <property type="project" value="InterPro"/>
</dbReference>
<feature type="transmembrane region" description="Helical" evidence="11">
    <location>
        <begin position="26"/>
        <end position="48"/>
    </location>
</feature>
<dbReference type="Proteomes" id="UP000239210">
    <property type="component" value="Unassembled WGS sequence"/>
</dbReference>
<dbReference type="InterPro" id="IPR003593">
    <property type="entry name" value="AAA+_ATPase"/>
</dbReference>
<dbReference type="SUPFAM" id="SSF90123">
    <property type="entry name" value="ABC transporter transmembrane region"/>
    <property type="match status" value="1"/>
</dbReference>
<dbReference type="InterPro" id="IPR011527">
    <property type="entry name" value="ABC1_TM_dom"/>
</dbReference>
<dbReference type="EMBL" id="PVTG01000003">
    <property type="protein sequence ID" value="PRY50588.1"/>
    <property type="molecule type" value="Genomic_DNA"/>
</dbReference>
<evidence type="ECO:0000256" key="6">
    <source>
        <dbReference type="ARBA" id="ARBA00022741"/>
    </source>
</evidence>
<proteinExistence type="inferred from homology"/>
<feature type="transmembrane region" description="Helical" evidence="11">
    <location>
        <begin position="141"/>
        <end position="165"/>
    </location>
</feature>
<evidence type="ECO:0000259" key="13">
    <source>
        <dbReference type="PROSITE" id="PS50929"/>
    </source>
</evidence>
<feature type="transmembrane region" description="Helical" evidence="11">
    <location>
        <begin position="171"/>
        <end position="190"/>
    </location>
</feature>
<feature type="transmembrane region" description="Helical" evidence="11">
    <location>
        <begin position="68"/>
        <end position="89"/>
    </location>
</feature>
<gene>
    <name evidence="14" type="ORF">LY71_103147</name>
</gene>
<dbReference type="PROSITE" id="PS50929">
    <property type="entry name" value="ABC_TM1F"/>
    <property type="match status" value="1"/>
</dbReference>
<dbReference type="Pfam" id="PF00005">
    <property type="entry name" value="ABC_tran"/>
    <property type="match status" value="1"/>
</dbReference>
<evidence type="ECO:0000256" key="10">
    <source>
        <dbReference type="ARBA" id="ARBA00023455"/>
    </source>
</evidence>
<comment type="similarity">
    <text evidence="10">Belongs to the ABC transporter superfamily. Siderophore-Fe(3+) uptake transporter (SIUT) (TC 3.A.1.21) family.</text>
</comment>
<dbReference type="GO" id="GO:0016887">
    <property type="term" value="F:ATP hydrolysis activity"/>
    <property type="evidence" value="ECO:0007669"/>
    <property type="project" value="InterPro"/>
</dbReference>
<organism evidence="14 15">
    <name type="scientific">Geodermatophilus tzadiensis</name>
    <dbReference type="NCBI Taxonomy" id="1137988"/>
    <lineage>
        <taxon>Bacteria</taxon>
        <taxon>Bacillati</taxon>
        <taxon>Actinomycetota</taxon>
        <taxon>Actinomycetes</taxon>
        <taxon>Geodermatophilales</taxon>
        <taxon>Geodermatophilaceae</taxon>
        <taxon>Geodermatophilus</taxon>
    </lineage>
</organism>
<dbReference type="Gene3D" id="1.20.1560.10">
    <property type="entry name" value="ABC transporter type 1, transmembrane domain"/>
    <property type="match status" value="1"/>
</dbReference>
<keyword evidence="9 11" id="KW-0472">Membrane</keyword>
<keyword evidence="4" id="KW-0997">Cell inner membrane</keyword>
<keyword evidence="5 11" id="KW-0812">Transmembrane</keyword>
<reference evidence="14 15" key="1">
    <citation type="submission" date="2018-03" db="EMBL/GenBank/DDBJ databases">
        <title>Genomic Encyclopedia of Archaeal and Bacterial Type Strains, Phase II (KMG-II): from individual species to whole genera.</title>
        <authorList>
            <person name="Goeker M."/>
        </authorList>
    </citation>
    <scope>NUCLEOTIDE SEQUENCE [LARGE SCALE GENOMIC DNA]</scope>
    <source>
        <strain evidence="14 15">DSM 45416</strain>
    </source>
</reference>
<keyword evidence="6" id="KW-0547">Nucleotide-binding</keyword>
<dbReference type="GO" id="GO:0005886">
    <property type="term" value="C:plasma membrane"/>
    <property type="evidence" value="ECO:0007669"/>
    <property type="project" value="UniProtKB-SubCell"/>
</dbReference>
<dbReference type="InterPro" id="IPR027417">
    <property type="entry name" value="P-loop_NTPase"/>
</dbReference>
<dbReference type="InterPro" id="IPR003439">
    <property type="entry name" value="ABC_transporter-like_ATP-bd"/>
</dbReference>
<dbReference type="InterPro" id="IPR039421">
    <property type="entry name" value="Type_1_exporter"/>
</dbReference>
<dbReference type="PROSITE" id="PS50893">
    <property type="entry name" value="ABC_TRANSPORTER_2"/>
    <property type="match status" value="1"/>
</dbReference>
<keyword evidence="8 11" id="KW-1133">Transmembrane helix</keyword>
<dbReference type="Gene3D" id="3.40.50.300">
    <property type="entry name" value="P-loop containing nucleotide triphosphate hydrolases"/>
    <property type="match status" value="1"/>
</dbReference>
<evidence type="ECO:0000259" key="12">
    <source>
        <dbReference type="PROSITE" id="PS50893"/>
    </source>
</evidence>
<dbReference type="FunFam" id="3.40.50.300:FF:000221">
    <property type="entry name" value="Multidrug ABC transporter ATP-binding protein"/>
    <property type="match status" value="1"/>
</dbReference>
<evidence type="ECO:0000256" key="9">
    <source>
        <dbReference type="ARBA" id="ARBA00023136"/>
    </source>
</evidence>
<evidence type="ECO:0000256" key="1">
    <source>
        <dbReference type="ARBA" id="ARBA00004429"/>
    </source>
</evidence>
<sequence>MPRARDAVVRRGMRHIGLAIREQPGMFTLAVLASSLYAGMSVLSAFVIGGITDRVVLPAFADGDTTAGALTLAVTVLLGVAVLKILGILGRRLFAGIMAYRLQADYRRRVTGQYLRLPLAWHQRHPTGQLLSNANSDVESAWYFVSPLPFACGTLVMIAITVVALVLTDPLLALVGLVVFPLVFVLNAVYSQVMSPRMQRAQQLRAEVSEIAHESFDAGLVVKTLGREDVESVRFTERAEELRDGLVAVGRVRGLFDPLMEALPNLGTLAVLLVGAGRVASGATDAGDLVSIAYLFTLLALPIRAIGWVLADLPRALAGFDRVTPVLDATGETPHGPETAATGTGGAGLGLRAVDHVFDGADRPVLSGVTFDVAAGSTVAVVGPTGSGKSTLAGLLVRLVDPVRGEVLLDGVDVRRLREGEVSGQAAFVPQGTFLFDDTVRGNVTLGGDFSDEEVRAALRVAAADEFVDRLPEGLDTRVGERGATLSGGQRQRLALARAVVRRPRLLVLDDATSAVDPAVEARILDALRSSERPATVVVIAYRQATIALADEVVWMEDGRVTARGSHEQLLATVPGYAALVRAYSQAEVAA</sequence>
<dbReference type="RefSeq" id="WP_245887700.1">
    <property type="nucleotide sequence ID" value="NZ_PVTG01000003.1"/>
</dbReference>
<dbReference type="Pfam" id="PF00664">
    <property type="entry name" value="ABC_membrane"/>
    <property type="match status" value="1"/>
</dbReference>
<dbReference type="InterPro" id="IPR036640">
    <property type="entry name" value="ABC1_TM_sf"/>
</dbReference>
<accession>A0A2T0TYH7</accession>
<comment type="subcellular location">
    <subcellularLocation>
        <location evidence="1">Cell inner membrane</location>
        <topology evidence="1">Multi-pass membrane protein</topology>
    </subcellularLocation>
</comment>